<organism evidence="1 2">
    <name type="scientific">Araneus ventricosus</name>
    <name type="common">Orbweaver spider</name>
    <name type="synonym">Epeira ventricosa</name>
    <dbReference type="NCBI Taxonomy" id="182803"/>
    <lineage>
        <taxon>Eukaryota</taxon>
        <taxon>Metazoa</taxon>
        <taxon>Ecdysozoa</taxon>
        <taxon>Arthropoda</taxon>
        <taxon>Chelicerata</taxon>
        <taxon>Arachnida</taxon>
        <taxon>Araneae</taxon>
        <taxon>Araneomorphae</taxon>
        <taxon>Entelegynae</taxon>
        <taxon>Araneoidea</taxon>
        <taxon>Araneidae</taxon>
        <taxon>Araneus</taxon>
    </lineage>
</organism>
<evidence type="ECO:0000313" key="1">
    <source>
        <dbReference type="EMBL" id="GBM29573.1"/>
    </source>
</evidence>
<keyword evidence="2" id="KW-1185">Reference proteome</keyword>
<dbReference type="AlphaFoldDB" id="A0A4Y2EK14"/>
<comment type="caution">
    <text evidence="1">The sequence shown here is derived from an EMBL/GenBank/DDBJ whole genome shotgun (WGS) entry which is preliminary data.</text>
</comment>
<accession>A0A4Y2EK14</accession>
<dbReference type="EMBL" id="BGPR01170652">
    <property type="protein sequence ID" value="GBM29573.1"/>
    <property type="molecule type" value="Genomic_DNA"/>
</dbReference>
<sequence length="101" mass="11355">MISDLESNEPPISMKGLYHQAIGVAIQPQTISVIESAILRFQRHDSITMPSQSPNKKKRYLISNQRSLDSYDTSLSPWLCSLQTNRDDIGSRISDPPIPKT</sequence>
<proteinExistence type="predicted"/>
<name>A0A4Y2EK14_ARAVE</name>
<dbReference type="Proteomes" id="UP000499080">
    <property type="component" value="Unassembled WGS sequence"/>
</dbReference>
<evidence type="ECO:0000313" key="2">
    <source>
        <dbReference type="Proteomes" id="UP000499080"/>
    </source>
</evidence>
<protein>
    <submittedName>
        <fullName evidence="1">Uncharacterized protein</fullName>
    </submittedName>
</protein>
<reference evidence="1 2" key="1">
    <citation type="journal article" date="2019" name="Sci. Rep.">
        <title>Orb-weaving spider Araneus ventricosus genome elucidates the spidroin gene catalogue.</title>
        <authorList>
            <person name="Kono N."/>
            <person name="Nakamura H."/>
            <person name="Ohtoshi R."/>
            <person name="Moran D.A.P."/>
            <person name="Shinohara A."/>
            <person name="Yoshida Y."/>
            <person name="Fujiwara M."/>
            <person name="Mori M."/>
            <person name="Tomita M."/>
            <person name="Arakawa K."/>
        </authorList>
    </citation>
    <scope>NUCLEOTIDE SEQUENCE [LARGE SCALE GENOMIC DNA]</scope>
</reference>
<gene>
    <name evidence="1" type="ORF">AVEN_180358_1</name>
</gene>